<dbReference type="Gene3D" id="1.20.1720.10">
    <property type="entry name" value="Multidrug resistance protein D"/>
    <property type="match status" value="1"/>
</dbReference>
<sequence>MQYRTKVAIVYLLGFFIDLINMFITNVAYPAIGQALNASVDQLTWVSTSYILGLILVTPISAWLALHIGGRRVFLLSLTLFFVTTTLAGFANSIELLIGLRLLQGLSGGLLIPIGQTLTYQLYASHERARLSSIIMLVGLLAPALSPALGGLIVDQLNWRWVFFVNLPLTLIALVLVFVWLRRDKVSFSKKNHFFDAWGLVIASVGLTLLLLGLDWLAVPNNRLGALILLAAAVAVLVYYVRHSFRHPKPLLDLGLIRNPLLRISMMIYLFIPGVFMGVNLIAMMYLQTQLGMSASSVGVLMVPWSLSAFLAIMFVGKLFNYCGPKPLFILGCLVQGIGILCLSQITTVDQPLLLLVSFSLMGFGGALCSSTAQSSAFLTIDGESLADASAIWNINRQFSFCFGVAMMSLMLQLLQMTVDSLSAYQISFYLAAGVTAVPLLLCLYIDNRAVLKKINA</sequence>
<feature type="transmembrane region" description="Helical" evidence="6">
    <location>
        <begin position="134"/>
        <end position="153"/>
    </location>
</feature>
<feature type="transmembrane region" description="Helical" evidence="6">
    <location>
        <begin position="293"/>
        <end position="316"/>
    </location>
</feature>
<dbReference type="Proteomes" id="UP000250163">
    <property type="component" value="Chromosome MORIYA"/>
</dbReference>
<evidence type="ECO:0000313" key="8">
    <source>
        <dbReference type="EMBL" id="SQD78104.1"/>
    </source>
</evidence>
<feature type="domain" description="Major facilitator superfamily (MFS) profile" evidence="7">
    <location>
        <begin position="7"/>
        <end position="451"/>
    </location>
</feature>
<feature type="transmembrane region" description="Helical" evidence="6">
    <location>
        <begin position="193"/>
        <end position="218"/>
    </location>
</feature>
<comment type="subcellular location">
    <subcellularLocation>
        <location evidence="1">Membrane</location>
        <topology evidence="1">Multi-pass membrane protein</topology>
    </subcellularLocation>
</comment>
<keyword evidence="9" id="KW-1185">Reference proteome</keyword>
<keyword evidence="3 6" id="KW-0812">Transmembrane</keyword>
<protein>
    <submittedName>
        <fullName evidence="8">Transporter, major facilitator family protein</fullName>
    </submittedName>
</protein>
<dbReference type="KEGG" id="mya:MORIYA_1626"/>
<evidence type="ECO:0000256" key="1">
    <source>
        <dbReference type="ARBA" id="ARBA00004141"/>
    </source>
</evidence>
<dbReference type="OrthoDB" id="9812221at2"/>
<feature type="transmembrane region" description="Helical" evidence="6">
    <location>
        <begin position="159"/>
        <end position="181"/>
    </location>
</feature>
<feature type="transmembrane region" description="Helical" evidence="6">
    <location>
        <begin position="73"/>
        <end position="91"/>
    </location>
</feature>
<dbReference type="RefSeq" id="WP_112714055.1">
    <property type="nucleotide sequence ID" value="NZ_LS483250.1"/>
</dbReference>
<dbReference type="GO" id="GO:0016020">
    <property type="term" value="C:membrane"/>
    <property type="evidence" value="ECO:0007669"/>
    <property type="project" value="UniProtKB-SubCell"/>
</dbReference>
<dbReference type="InterPro" id="IPR020846">
    <property type="entry name" value="MFS_dom"/>
</dbReference>
<dbReference type="AlphaFoldDB" id="A0A330LM59"/>
<dbReference type="GO" id="GO:0022857">
    <property type="term" value="F:transmembrane transporter activity"/>
    <property type="evidence" value="ECO:0007669"/>
    <property type="project" value="InterPro"/>
</dbReference>
<dbReference type="EMBL" id="LS483250">
    <property type="protein sequence ID" value="SQD78104.1"/>
    <property type="molecule type" value="Genomic_DNA"/>
</dbReference>
<dbReference type="InterPro" id="IPR036259">
    <property type="entry name" value="MFS_trans_sf"/>
</dbReference>
<dbReference type="Gene3D" id="1.20.1250.20">
    <property type="entry name" value="MFS general substrate transporter like domains"/>
    <property type="match status" value="1"/>
</dbReference>
<feature type="transmembrane region" description="Helical" evidence="6">
    <location>
        <begin position="49"/>
        <end position="66"/>
    </location>
</feature>
<evidence type="ECO:0000256" key="2">
    <source>
        <dbReference type="ARBA" id="ARBA00022448"/>
    </source>
</evidence>
<evidence type="ECO:0000256" key="3">
    <source>
        <dbReference type="ARBA" id="ARBA00022692"/>
    </source>
</evidence>
<evidence type="ECO:0000256" key="6">
    <source>
        <dbReference type="SAM" id="Phobius"/>
    </source>
</evidence>
<keyword evidence="5 6" id="KW-0472">Membrane</keyword>
<feature type="transmembrane region" description="Helical" evidence="6">
    <location>
        <begin position="328"/>
        <end position="347"/>
    </location>
</feature>
<dbReference type="PROSITE" id="PS50850">
    <property type="entry name" value="MFS"/>
    <property type="match status" value="1"/>
</dbReference>
<evidence type="ECO:0000313" key="9">
    <source>
        <dbReference type="Proteomes" id="UP000250163"/>
    </source>
</evidence>
<proteinExistence type="predicted"/>
<feature type="transmembrane region" description="Helical" evidence="6">
    <location>
        <begin position="103"/>
        <end position="122"/>
    </location>
</feature>
<dbReference type="Pfam" id="PF07690">
    <property type="entry name" value="MFS_1"/>
    <property type="match status" value="1"/>
</dbReference>
<feature type="transmembrane region" description="Helical" evidence="6">
    <location>
        <begin position="353"/>
        <end position="379"/>
    </location>
</feature>
<evidence type="ECO:0000256" key="5">
    <source>
        <dbReference type="ARBA" id="ARBA00023136"/>
    </source>
</evidence>
<organism evidence="8 9">
    <name type="scientific">Moritella yayanosii</name>
    <dbReference type="NCBI Taxonomy" id="69539"/>
    <lineage>
        <taxon>Bacteria</taxon>
        <taxon>Pseudomonadati</taxon>
        <taxon>Pseudomonadota</taxon>
        <taxon>Gammaproteobacteria</taxon>
        <taxon>Alteromonadales</taxon>
        <taxon>Moritellaceae</taxon>
        <taxon>Moritella</taxon>
    </lineage>
</organism>
<evidence type="ECO:0000256" key="4">
    <source>
        <dbReference type="ARBA" id="ARBA00022989"/>
    </source>
</evidence>
<reference evidence="9" key="1">
    <citation type="submission" date="2018-05" db="EMBL/GenBank/DDBJ databases">
        <authorList>
            <person name="Cea G.-C."/>
            <person name="William W."/>
        </authorList>
    </citation>
    <scope>NUCLEOTIDE SEQUENCE [LARGE SCALE GENOMIC DNA]</scope>
    <source>
        <strain evidence="9">DB21MT 5</strain>
    </source>
</reference>
<dbReference type="SUPFAM" id="SSF103473">
    <property type="entry name" value="MFS general substrate transporter"/>
    <property type="match status" value="1"/>
</dbReference>
<dbReference type="PROSITE" id="PS00217">
    <property type="entry name" value="SUGAR_TRANSPORT_2"/>
    <property type="match status" value="1"/>
</dbReference>
<feature type="transmembrane region" description="Helical" evidence="6">
    <location>
        <begin position="427"/>
        <end position="446"/>
    </location>
</feature>
<feature type="transmembrane region" description="Helical" evidence="6">
    <location>
        <begin position="399"/>
        <end position="415"/>
    </location>
</feature>
<dbReference type="InterPro" id="IPR005829">
    <property type="entry name" value="Sugar_transporter_CS"/>
</dbReference>
<keyword evidence="2" id="KW-0813">Transport</keyword>
<accession>A0A330LM59</accession>
<gene>
    <name evidence="8" type="ORF">MORIYA_1626</name>
</gene>
<dbReference type="PANTHER" id="PTHR42718">
    <property type="entry name" value="MAJOR FACILITATOR SUPERFAMILY MULTIDRUG TRANSPORTER MFSC"/>
    <property type="match status" value="1"/>
</dbReference>
<keyword evidence="4 6" id="KW-1133">Transmembrane helix</keyword>
<evidence type="ECO:0000259" key="7">
    <source>
        <dbReference type="PROSITE" id="PS50850"/>
    </source>
</evidence>
<feature type="transmembrane region" description="Helical" evidence="6">
    <location>
        <begin position="261"/>
        <end position="287"/>
    </location>
</feature>
<dbReference type="PANTHER" id="PTHR42718:SF9">
    <property type="entry name" value="MAJOR FACILITATOR SUPERFAMILY MULTIDRUG TRANSPORTER MFSC"/>
    <property type="match status" value="1"/>
</dbReference>
<name>A0A330LM59_9GAMM</name>
<feature type="transmembrane region" description="Helical" evidence="6">
    <location>
        <begin position="224"/>
        <end position="241"/>
    </location>
</feature>
<dbReference type="InterPro" id="IPR011701">
    <property type="entry name" value="MFS"/>
</dbReference>
<feature type="transmembrane region" description="Helical" evidence="6">
    <location>
        <begin position="7"/>
        <end position="29"/>
    </location>
</feature>